<evidence type="ECO:0000256" key="10">
    <source>
        <dbReference type="RuleBase" id="RU000594"/>
    </source>
</evidence>
<evidence type="ECO:0000313" key="12">
    <source>
        <dbReference type="EMBL" id="MEQ2711653.1"/>
    </source>
</evidence>
<dbReference type="Pfam" id="PF01252">
    <property type="entry name" value="Peptidase_A8"/>
    <property type="match status" value="1"/>
</dbReference>
<evidence type="ECO:0000256" key="7">
    <source>
        <dbReference type="ARBA" id="ARBA00022989"/>
    </source>
</evidence>
<keyword evidence="6 9" id="KW-0378">Hydrolase</keyword>
<sequence length="169" mass="19416">MKKHIKIFSLIIILIIADQLTKLWALADLRGSEGIPVISGVFELQYLENRGAAFGILQDKQILFLLITVAVAVLLTYISIRIPEERKYTPLRICYVLLMAGAFGNLIDRVARGYVVDFFYFKLIDFPIFNVADIYVTVTMVLLIGLILFYYKEEDFEFLSRKGKHGRND</sequence>
<dbReference type="RefSeq" id="WP_117944588.1">
    <property type="nucleotide sequence ID" value="NZ_JBBNIN010000017.1"/>
</dbReference>
<name>A0ABV1IWR6_9FIRM</name>
<keyword evidence="3 9" id="KW-0645">Protease</keyword>
<comment type="subcellular location">
    <subcellularLocation>
        <location evidence="9">Cell membrane</location>
        <topology evidence="9">Multi-pass membrane protein</topology>
    </subcellularLocation>
</comment>
<dbReference type="EC" id="3.4.23.36" evidence="9"/>
<comment type="catalytic activity">
    <reaction evidence="9 10">
        <text>Release of signal peptides from bacterial membrane prolipoproteins. Hydrolyzes -Xaa-Yaa-Zaa-|-(S,diacylglyceryl)Cys-, in which Xaa is hydrophobic (preferably Leu), and Yaa (Ala or Ser) and Zaa (Gly or Ala) have small, neutral side chains.</text>
        <dbReference type="EC" id="3.4.23.36"/>
    </reaction>
</comment>
<evidence type="ECO:0000256" key="4">
    <source>
        <dbReference type="ARBA" id="ARBA00022692"/>
    </source>
</evidence>
<feature type="transmembrane region" description="Helical" evidence="9">
    <location>
        <begin position="131"/>
        <end position="151"/>
    </location>
</feature>
<evidence type="ECO:0000256" key="2">
    <source>
        <dbReference type="ARBA" id="ARBA00022475"/>
    </source>
</evidence>
<dbReference type="PANTHER" id="PTHR33695">
    <property type="entry name" value="LIPOPROTEIN SIGNAL PEPTIDASE"/>
    <property type="match status" value="1"/>
</dbReference>
<dbReference type="GO" id="GO:0004190">
    <property type="term" value="F:aspartic-type endopeptidase activity"/>
    <property type="evidence" value="ECO:0007669"/>
    <property type="project" value="UniProtKB-EC"/>
</dbReference>
<keyword evidence="2 9" id="KW-1003">Cell membrane</keyword>
<proteinExistence type="inferred from homology"/>
<evidence type="ECO:0000256" key="3">
    <source>
        <dbReference type="ARBA" id="ARBA00022670"/>
    </source>
</evidence>
<dbReference type="HAMAP" id="MF_00161">
    <property type="entry name" value="LspA"/>
    <property type="match status" value="1"/>
</dbReference>
<keyword evidence="4 9" id="KW-0812">Transmembrane</keyword>
<evidence type="ECO:0000313" key="13">
    <source>
        <dbReference type="Proteomes" id="UP001482154"/>
    </source>
</evidence>
<comment type="function">
    <text evidence="9 10">This protein specifically catalyzes the removal of signal peptides from prolipoproteins.</text>
</comment>
<accession>A0ABV1IWR6</accession>
<dbReference type="InterPro" id="IPR001872">
    <property type="entry name" value="Peptidase_A8"/>
</dbReference>
<organism evidence="12 13">
    <name type="scientific">Anaerostipes amylophilus</name>
    <dbReference type="NCBI Taxonomy" id="2981779"/>
    <lineage>
        <taxon>Bacteria</taxon>
        <taxon>Bacillati</taxon>
        <taxon>Bacillota</taxon>
        <taxon>Clostridia</taxon>
        <taxon>Lachnospirales</taxon>
        <taxon>Lachnospiraceae</taxon>
        <taxon>Anaerostipes</taxon>
    </lineage>
</organism>
<feature type="transmembrane region" description="Helical" evidence="9">
    <location>
        <begin position="62"/>
        <end position="80"/>
    </location>
</feature>
<evidence type="ECO:0000256" key="6">
    <source>
        <dbReference type="ARBA" id="ARBA00022801"/>
    </source>
</evidence>
<dbReference type="EMBL" id="JBBNIN010000017">
    <property type="protein sequence ID" value="MEQ2711653.1"/>
    <property type="molecule type" value="Genomic_DNA"/>
</dbReference>
<gene>
    <name evidence="9 12" type="primary">lspA</name>
    <name evidence="12" type="ORF">AAAU51_10785</name>
</gene>
<evidence type="ECO:0000256" key="9">
    <source>
        <dbReference type="HAMAP-Rule" id="MF_00161"/>
    </source>
</evidence>
<dbReference type="PANTHER" id="PTHR33695:SF1">
    <property type="entry name" value="LIPOPROTEIN SIGNAL PEPTIDASE"/>
    <property type="match status" value="1"/>
</dbReference>
<dbReference type="Proteomes" id="UP001482154">
    <property type="component" value="Unassembled WGS sequence"/>
</dbReference>
<comment type="pathway">
    <text evidence="9">Protein modification; lipoprotein biosynthesis (signal peptide cleavage).</text>
</comment>
<protein>
    <recommendedName>
        <fullName evidence="9">Lipoprotein signal peptidase</fullName>
        <ecNumber evidence="9">3.4.23.36</ecNumber>
    </recommendedName>
    <alternativeName>
        <fullName evidence="9">Prolipoprotein signal peptidase</fullName>
    </alternativeName>
    <alternativeName>
        <fullName evidence="9">Signal peptidase II</fullName>
        <shortName evidence="9">SPase II</shortName>
    </alternativeName>
</protein>
<reference evidence="12 13" key="1">
    <citation type="submission" date="2024-04" db="EMBL/GenBank/DDBJ databases">
        <title>Human intestinal bacterial collection.</title>
        <authorList>
            <person name="Pauvert C."/>
            <person name="Hitch T.C.A."/>
            <person name="Clavel T."/>
        </authorList>
    </citation>
    <scope>NUCLEOTIDE SEQUENCE [LARGE SCALE GENOMIC DNA]</scope>
    <source>
        <strain evidence="12 13">CLA-AA-H249</strain>
    </source>
</reference>
<feature type="transmembrane region" description="Helical" evidence="9">
    <location>
        <begin position="7"/>
        <end position="27"/>
    </location>
</feature>
<dbReference type="PROSITE" id="PS00855">
    <property type="entry name" value="SPASE_II"/>
    <property type="match status" value="1"/>
</dbReference>
<evidence type="ECO:0000256" key="1">
    <source>
        <dbReference type="ARBA" id="ARBA00006139"/>
    </source>
</evidence>
<feature type="transmembrane region" description="Helical" evidence="9">
    <location>
        <begin position="92"/>
        <end position="111"/>
    </location>
</feature>
<dbReference type="NCBIfam" id="TIGR00077">
    <property type="entry name" value="lspA"/>
    <property type="match status" value="1"/>
</dbReference>
<dbReference type="PRINTS" id="PR00781">
    <property type="entry name" value="LIPOSIGPTASE"/>
</dbReference>
<evidence type="ECO:0000256" key="8">
    <source>
        <dbReference type="ARBA" id="ARBA00023136"/>
    </source>
</evidence>
<comment type="similarity">
    <text evidence="1 9 11">Belongs to the peptidase A8 family.</text>
</comment>
<keyword evidence="7 9" id="KW-1133">Transmembrane helix</keyword>
<keyword evidence="8 9" id="KW-0472">Membrane</keyword>
<keyword evidence="13" id="KW-1185">Reference proteome</keyword>
<evidence type="ECO:0000256" key="11">
    <source>
        <dbReference type="RuleBase" id="RU004181"/>
    </source>
</evidence>
<comment type="caution">
    <text evidence="12">The sequence shown here is derived from an EMBL/GenBank/DDBJ whole genome shotgun (WGS) entry which is preliminary data.</text>
</comment>
<feature type="active site" evidence="9">
    <location>
        <position position="117"/>
    </location>
</feature>
<keyword evidence="5 9" id="KW-0064">Aspartyl protease</keyword>
<feature type="active site" evidence="9">
    <location>
        <position position="133"/>
    </location>
</feature>
<evidence type="ECO:0000256" key="5">
    <source>
        <dbReference type="ARBA" id="ARBA00022750"/>
    </source>
</evidence>